<feature type="compositionally biased region" description="Basic and acidic residues" evidence="1">
    <location>
        <begin position="280"/>
        <end position="292"/>
    </location>
</feature>
<dbReference type="OrthoDB" id="5870941at2759"/>
<protein>
    <submittedName>
        <fullName evidence="2">Uncharacterized protein</fullName>
    </submittedName>
</protein>
<feature type="compositionally biased region" description="Low complexity" evidence="1">
    <location>
        <begin position="82"/>
        <end position="95"/>
    </location>
</feature>
<dbReference type="AlphaFoldDB" id="A0A016WFM7"/>
<feature type="compositionally biased region" description="Low complexity" evidence="1">
    <location>
        <begin position="258"/>
        <end position="269"/>
    </location>
</feature>
<keyword evidence="3" id="KW-1185">Reference proteome</keyword>
<name>A0A016WFM7_9BILA</name>
<feature type="region of interest" description="Disordered" evidence="1">
    <location>
        <begin position="246"/>
        <end position="300"/>
    </location>
</feature>
<feature type="region of interest" description="Disordered" evidence="1">
    <location>
        <begin position="79"/>
        <end position="98"/>
    </location>
</feature>
<dbReference type="Proteomes" id="UP000024635">
    <property type="component" value="Unassembled WGS sequence"/>
</dbReference>
<evidence type="ECO:0000313" key="2">
    <source>
        <dbReference type="EMBL" id="EYC37828.1"/>
    </source>
</evidence>
<evidence type="ECO:0000313" key="3">
    <source>
        <dbReference type="Proteomes" id="UP000024635"/>
    </source>
</evidence>
<dbReference type="EMBL" id="JARK01000363">
    <property type="protein sequence ID" value="EYC37828.1"/>
    <property type="molecule type" value="Genomic_DNA"/>
</dbReference>
<organism evidence="2 3">
    <name type="scientific">Ancylostoma ceylanicum</name>
    <dbReference type="NCBI Taxonomy" id="53326"/>
    <lineage>
        <taxon>Eukaryota</taxon>
        <taxon>Metazoa</taxon>
        <taxon>Ecdysozoa</taxon>
        <taxon>Nematoda</taxon>
        <taxon>Chromadorea</taxon>
        <taxon>Rhabditida</taxon>
        <taxon>Rhabditina</taxon>
        <taxon>Rhabditomorpha</taxon>
        <taxon>Strongyloidea</taxon>
        <taxon>Ancylostomatidae</taxon>
        <taxon>Ancylostomatinae</taxon>
        <taxon>Ancylostoma</taxon>
    </lineage>
</organism>
<proteinExistence type="predicted"/>
<evidence type="ECO:0000256" key="1">
    <source>
        <dbReference type="SAM" id="MobiDB-lite"/>
    </source>
</evidence>
<comment type="caution">
    <text evidence="2">The sequence shown here is derived from an EMBL/GenBank/DDBJ whole genome shotgun (WGS) entry which is preliminary data.</text>
</comment>
<reference evidence="3" key="1">
    <citation type="journal article" date="2015" name="Nat. Genet.">
        <title>The genome and transcriptome of the zoonotic hookworm Ancylostoma ceylanicum identify infection-specific gene families.</title>
        <authorList>
            <person name="Schwarz E.M."/>
            <person name="Hu Y."/>
            <person name="Antoshechkin I."/>
            <person name="Miller M.M."/>
            <person name="Sternberg P.W."/>
            <person name="Aroian R.V."/>
        </authorList>
    </citation>
    <scope>NUCLEOTIDE SEQUENCE</scope>
    <source>
        <strain evidence="3">HY135</strain>
    </source>
</reference>
<accession>A0A016WFM7</accession>
<gene>
    <name evidence="2" type="primary">Acey_s0763.g2144</name>
    <name evidence="2" type="ORF">Y032_0763g2144</name>
</gene>
<sequence length="300" mass="34612">MQYALVFFRESETSGVVSRSDVDGEFKLQAIVKARWEGVWYSAKILFLGSKRVCKSKVDDVSTSGQFFEDDFEISRLREESPSIASSNSSPPRSENGTIKNFCDEVISRMNELQNRMPAPAFEYDVRSTMRAQNTKMGEIERMLRELLKRTPAPLETGELQFHFVSQEQVELIRKQKKCNKNIFALALEKEVYRNLQADLVVPVERRSSGDRVEFIKGALFKYYLVPEKCQVEVWRSARDAMNSRVRRTRKQLREAGELGSSEGSSSGSRRNRGACYRELGSERSEPMHDMYEFDDDLFD</sequence>